<name>A0A6C0JD78_9ZZZZ</name>
<dbReference type="AlphaFoldDB" id="A0A6C0JD78"/>
<dbReference type="PIRSF" id="PIRSF037677">
    <property type="entry name" value="DNA_mis_repair_Msh6"/>
    <property type="match status" value="1"/>
</dbReference>
<dbReference type="SMART" id="SM00533">
    <property type="entry name" value="MUTSd"/>
    <property type="match status" value="1"/>
</dbReference>
<dbReference type="Gene3D" id="1.10.1420.10">
    <property type="match status" value="1"/>
</dbReference>
<comment type="similarity">
    <text evidence="1">Belongs to the DNA mismatch repair MutS family.</text>
</comment>
<dbReference type="InterPro" id="IPR036187">
    <property type="entry name" value="DNA_mismatch_repair_MutS_sf"/>
</dbReference>
<protein>
    <recommendedName>
        <fullName evidence="9">DNA mismatch repair proteins mutS family domain-containing protein</fullName>
    </recommendedName>
</protein>
<dbReference type="SMART" id="SM00534">
    <property type="entry name" value="MUTSac"/>
    <property type="match status" value="1"/>
</dbReference>
<reference evidence="8" key="1">
    <citation type="journal article" date="2020" name="Nature">
        <title>Giant virus diversity and host interactions through global metagenomics.</title>
        <authorList>
            <person name="Schulz F."/>
            <person name="Roux S."/>
            <person name="Paez-Espino D."/>
            <person name="Jungbluth S."/>
            <person name="Walsh D.A."/>
            <person name="Denef V.J."/>
            <person name="McMahon K.D."/>
            <person name="Konstantinidis K.T."/>
            <person name="Eloe-Fadrosh E.A."/>
            <person name="Kyrpides N.C."/>
            <person name="Woyke T."/>
        </authorList>
    </citation>
    <scope>NUCLEOTIDE SEQUENCE</scope>
    <source>
        <strain evidence="8">GVMAG-M-3300027708-20</strain>
    </source>
</reference>
<dbReference type="InterPro" id="IPR007696">
    <property type="entry name" value="DNA_mismatch_repair_MutS_core"/>
</dbReference>
<dbReference type="SUPFAM" id="SSF52540">
    <property type="entry name" value="P-loop containing nucleoside triphosphate hydrolases"/>
    <property type="match status" value="1"/>
</dbReference>
<keyword evidence="4" id="KW-0067">ATP-binding</keyword>
<dbReference type="Gene3D" id="3.40.50.300">
    <property type="entry name" value="P-loop containing nucleotide triphosphate hydrolases"/>
    <property type="match status" value="1"/>
</dbReference>
<dbReference type="SUPFAM" id="SSF53150">
    <property type="entry name" value="DNA repair protein MutS, domain II"/>
    <property type="match status" value="1"/>
</dbReference>
<keyword evidence="3" id="KW-0227">DNA damage</keyword>
<dbReference type="Gene3D" id="3.40.1170.10">
    <property type="entry name" value="DNA repair protein MutS, domain I"/>
    <property type="match status" value="1"/>
</dbReference>
<evidence type="ECO:0000256" key="3">
    <source>
        <dbReference type="ARBA" id="ARBA00022763"/>
    </source>
</evidence>
<dbReference type="GO" id="GO:0032301">
    <property type="term" value="C:MutSalpha complex"/>
    <property type="evidence" value="ECO:0007669"/>
    <property type="project" value="TreeGrafter"/>
</dbReference>
<dbReference type="CDD" id="cd00085">
    <property type="entry name" value="HNHc"/>
    <property type="match status" value="1"/>
</dbReference>
<keyword evidence="5" id="KW-0238">DNA-binding</keyword>
<dbReference type="InterPro" id="IPR007695">
    <property type="entry name" value="DNA_mismatch_repair_MutS-lik_N"/>
</dbReference>
<dbReference type="SUPFAM" id="SSF55271">
    <property type="entry name" value="DNA repair protein MutS, domain I"/>
    <property type="match status" value="1"/>
</dbReference>
<evidence type="ECO:0000259" key="6">
    <source>
        <dbReference type="SMART" id="SM00533"/>
    </source>
</evidence>
<dbReference type="GO" id="GO:0006298">
    <property type="term" value="P:mismatch repair"/>
    <property type="evidence" value="ECO:0007669"/>
    <property type="project" value="InterPro"/>
</dbReference>
<dbReference type="InterPro" id="IPR000432">
    <property type="entry name" value="DNA_mismatch_repair_MutS_C"/>
</dbReference>
<dbReference type="Pfam" id="PF05192">
    <property type="entry name" value="MutS_III"/>
    <property type="match status" value="1"/>
</dbReference>
<evidence type="ECO:0000256" key="1">
    <source>
        <dbReference type="ARBA" id="ARBA00006271"/>
    </source>
</evidence>
<dbReference type="InterPro" id="IPR003615">
    <property type="entry name" value="HNH_nuc"/>
</dbReference>
<evidence type="ECO:0000256" key="2">
    <source>
        <dbReference type="ARBA" id="ARBA00022741"/>
    </source>
</evidence>
<dbReference type="InterPro" id="IPR016151">
    <property type="entry name" value="DNA_mismatch_repair_MutS_N"/>
</dbReference>
<evidence type="ECO:0000256" key="5">
    <source>
        <dbReference type="ARBA" id="ARBA00023125"/>
    </source>
</evidence>
<dbReference type="Pfam" id="PF01624">
    <property type="entry name" value="MutS_I"/>
    <property type="match status" value="1"/>
</dbReference>
<organism evidence="8">
    <name type="scientific">viral metagenome</name>
    <dbReference type="NCBI Taxonomy" id="1070528"/>
    <lineage>
        <taxon>unclassified sequences</taxon>
        <taxon>metagenomes</taxon>
        <taxon>organismal metagenomes</taxon>
    </lineage>
</organism>
<dbReference type="InterPro" id="IPR027417">
    <property type="entry name" value="P-loop_NTPase"/>
</dbReference>
<dbReference type="SUPFAM" id="SSF48334">
    <property type="entry name" value="DNA repair protein MutS, domain III"/>
    <property type="match status" value="1"/>
</dbReference>
<dbReference type="GO" id="GO:0030983">
    <property type="term" value="F:mismatched DNA binding"/>
    <property type="evidence" value="ECO:0007669"/>
    <property type="project" value="InterPro"/>
</dbReference>
<evidence type="ECO:0000313" key="8">
    <source>
        <dbReference type="EMBL" id="QHU03785.1"/>
    </source>
</evidence>
<evidence type="ECO:0000256" key="4">
    <source>
        <dbReference type="ARBA" id="ARBA00022840"/>
    </source>
</evidence>
<feature type="domain" description="DNA mismatch repair protein MutS core" evidence="6">
    <location>
        <begin position="352"/>
        <end position="719"/>
    </location>
</feature>
<accession>A0A6C0JD78</accession>
<proteinExistence type="inferred from homology"/>
<evidence type="ECO:0008006" key="9">
    <source>
        <dbReference type="Google" id="ProtNLM"/>
    </source>
</evidence>
<evidence type="ECO:0000259" key="7">
    <source>
        <dbReference type="SMART" id="SM00534"/>
    </source>
</evidence>
<feature type="domain" description="DNA mismatch repair proteins mutS family" evidence="7">
    <location>
        <begin position="736"/>
        <end position="926"/>
    </location>
</feature>
<dbReference type="InterPro" id="IPR017261">
    <property type="entry name" value="DNA_mismatch_repair_MutS/MSH"/>
</dbReference>
<dbReference type="GO" id="GO:0005524">
    <property type="term" value="F:ATP binding"/>
    <property type="evidence" value="ECO:0007669"/>
    <property type="project" value="UniProtKB-KW"/>
</dbReference>
<dbReference type="InterPro" id="IPR045076">
    <property type="entry name" value="MutS"/>
</dbReference>
<dbReference type="GO" id="GO:0140664">
    <property type="term" value="F:ATP-dependent DNA damage sensor activity"/>
    <property type="evidence" value="ECO:0007669"/>
    <property type="project" value="InterPro"/>
</dbReference>
<dbReference type="InterPro" id="IPR036678">
    <property type="entry name" value="MutS_con_dom_sf"/>
</dbReference>
<sequence>MSKSSKSTKTDTEEKLHLDYLKYTAEYEAKYGNKTIVLLQCGSFFEVYSILMPNGEYTNNKIVEFCEVCQMNCGQKKNVVDKLGQVWMAGFQTYLLEKYLPKLLDSGYTVVVYIQEKEKRSDGKFNRVLDKVYSPGTYLSCETDSSSQITNNIMCIWMHLSKPLQNSNSINMSKTKDTIIYGVSVVNIFTGKSSIFESKNTFLMNNTTFDELERYVSVYNPSEVIIISPFGTNDLQKIIQYSGIRSMTIHKIDSRDVNNKIISNCENQRYIKQILTTFYSEETFEICSEFNENIMATQSFCYLLNFIQEHNPDLVRKISIPVFNNTSDRMVLANHTLMQLNIIDDGSGQNNGQFSSVLSLLNKCCSSIGKRKFQYQLTNPTFDEEWLNNEYQITSKMLMSENYVIVEAFRKILTKIKDIEKICRQIVVRKIYPSSIANLYKTIDHVRQMNTCLFEMPDICDYLCSDFPMDQTLSYDFVEKKCADIYDFLNKNLIIESCEKISSMTSFETNIIQRGVSDKLDKAIDEYDLSCTSFNLIKNYLNKLMQDFEKSPDTKYVDIHKTEKSGSSLQITSKRSGVLKQILSTIVSKTTGEGKIQLDKDINLSINLSEIKFKSSGTSSTTVEIESSQLFQLSKNMIRLKDIINTLISEAYLMIISKLENERLDDLEKLTKYIAKIDVLQCKAYLAKEYNYCCPIIDSDAESAYVSSYDLRHCLIEHIQQNEIYVTNDLQLGGEKRGTLLFGTNAVGKTSIIRATGVAIIMAQSGLFVPCSKFIYKPYTAIYSRILGNDNIFKGLSTFAVEMSELRIILKMADENSLILGDELCSGTESESALSIFAAGLMELSKKSACFIFATHFHEILKFDEISNLQNMSTKHMAVRYDRESDCLIYDRKLRDGSGPRIYGLEVCKSLYLEDEFLELAYSIRNKYYPENQGILSSNKSVYNARKVKGTMCERCGKNKGEEVHHLQQQQDANEDGFIGSFHKNHPANLEYLCEVCHDEIHKKKEASPNLRKKTTKGYKVVVQ</sequence>
<dbReference type="PANTHER" id="PTHR11361:SF148">
    <property type="entry name" value="DNA MISMATCH REPAIR PROTEIN MSH6"/>
    <property type="match status" value="1"/>
</dbReference>
<keyword evidence="2" id="KW-0547">Nucleotide-binding</keyword>
<dbReference type="EMBL" id="MN740389">
    <property type="protein sequence ID" value="QHU03785.1"/>
    <property type="molecule type" value="Genomic_DNA"/>
</dbReference>
<dbReference type="PANTHER" id="PTHR11361">
    <property type="entry name" value="DNA MISMATCH REPAIR PROTEIN MUTS FAMILY MEMBER"/>
    <property type="match status" value="1"/>
</dbReference>
<dbReference type="Pfam" id="PF00488">
    <property type="entry name" value="MutS_V"/>
    <property type="match status" value="1"/>
</dbReference>